<feature type="transmembrane region" description="Helical" evidence="6">
    <location>
        <begin position="414"/>
        <end position="433"/>
    </location>
</feature>
<evidence type="ECO:0000259" key="8">
    <source>
        <dbReference type="PROSITE" id="PS51787"/>
    </source>
</evidence>
<dbReference type="OrthoDB" id="264917at2759"/>
<evidence type="ECO:0000313" key="9">
    <source>
        <dbReference type="EMBL" id="KKK13407.1"/>
    </source>
</evidence>
<keyword evidence="6" id="KW-1133">Transmembrane helix</keyword>
<evidence type="ECO:0000259" key="7">
    <source>
        <dbReference type="PROSITE" id="PS50089"/>
    </source>
</evidence>
<dbReference type="SMART" id="SM00464">
    <property type="entry name" value="LON"/>
    <property type="match status" value="1"/>
</dbReference>
<dbReference type="InterPro" id="IPR015947">
    <property type="entry name" value="PUA-like_sf"/>
</dbReference>
<feature type="compositionally biased region" description="Polar residues" evidence="5">
    <location>
        <begin position="731"/>
        <end position="742"/>
    </location>
</feature>
<evidence type="ECO:0000256" key="6">
    <source>
        <dbReference type="SAM" id="Phobius"/>
    </source>
</evidence>
<dbReference type="InterPro" id="IPR001841">
    <property type="entry name" value="Znf_RING"/>
</dbReference>
<gene>
    <name evidence="9" type="ORF">ARAM_006873</name>
</gene>
<dbReference type="Gene3D" id="2.30.130.40">
    <property type="entry name" value="LON domain-like"/>
    <property type="match status" value="1"/>
</dbReference>
<evidence type="ECO:0000256" key="5">
    <source>
        <dbReference type="SAM" id="MobiDB-lite"/>
    </source>
</evidence>
<dbReference type="PROSITE" id="PS51787">
    <property type="entry name" value="LON_N"/>
    <property type="match status" value="1"/>
</dbReference>
<evidence type="ECO:0000256" key="2">
    <source>
        <dbReference type="ARBA" id="ARBA00022771"/>
    </source>
</evidence>
<dbReference type="SMART" id="SM00184">
    <property type="entry name" value="RING"/>
    <property type="match status" value="2"/>
</dbReference>
<feature type="domain" description="RING-type" evidence="7">
    <location>
        <begin position="327"/>
        <end position="365"/>
    </location>
</feature>
<dbReference type="InterPro" id="IPR017907">
    <property type="entry name" value="Znf_RING_CS"/>
</dbReference>
<dbReference type="CDD" id="cd16514">
    <property type="entry name" value="RING-HC_LONFs_rpt2"/>
    <property type="match status" value="1"/>
</dbReference>
<evidence type="ECO:0000256" key="1">
    <source>
        <dbReference type="ARBA" id="ARBA00022723"/>
    </source>
</evidence>
<feature type="region of interest" description="Disordered" evidence="5">
    <location>
        <begin position="728"/>
        <end position="772"/>
    </location>
</feature>
<dbReference type="Gene3D" id="1.20.58.1480">
    <property type="match status" value="1"/>
</dbReference>
<dbReference type="Proteomes" id="UP000034291">
    <property type="component" value="Unassembled WGS sequence"/>
</dbReference>
<dbReference type="EMBL" id="JZBS01003810">
    <property type="protein sequence ID" value="KKK13407.1"/>
    <property type="molecule type" value="Genomic_DNA"/>
</dbReference>
<dbReference type="InterPro" id="IPR046336">
    <property type="entry name" value="Lon_prtase_N_sf"/>
</dbReference>
<feature type="transmembrane region" description="Helical" evidence="6">
    <location>
        <begin position="650"/>
        <end position="672"/>
    </location>
</feature>
<feature type="region of interest" description="Disordered" evidence="5">
    <location>
        <begin position="56"/>
        <end position="142"/>
    </location>
</feature>
<name>A0A0F8WQ36_9EURO</name>
<organism evidence="9 10">
    <name type="scientific">Aspergillus rambellii</name>
    <dbReference type="NCBI Taxonomy" id="308745"/>
    <lineage>
        <taxon>Eukaryota</taxon>
        <taxon>Fungi</taxon>
        <taxon>Dikarya</taxon>
        <taxon>Ascomycota</taxon>
        <taxon>Pezizomycotina</taxon>
        <taxon>Eurotiomycetes</taxon>
        <taxon>Eurotiomycetidae</taxon>
        <taxon>Eurotiales</taxon>
        <taxon>Aspergillaceae</taxon>
        <taxon>Aspergillus</taxon>
        <taxon>Aspergillus subgen. Nidulantes</taxon>
    </lineage>
</organism>
<dbReference type="SUPFAM" id="SSF57850">
    <property type="entry name" value="RING/U-box"/>
    <property type="match status" value="1"/>
</dbReference>
<protein>
    <recommendedName>
        <fullName evidence="11">ATP-dependent protease (CrgA)</fullName>
    </recommendedName>
</protein>
<dbReference type="PANTHER" id="PTHR23327:SF42">
    <property type="entry name" value="LON PEPTIDASE N-TERMINAL DOMAIN AND RING FINGER PROTEIN C14F5.10C"/>
    <property type="match status" value="1"/>
</dbReference>
<accession>A0A0F8WQ36</accession>
<dbReference type="InterPro" id="IPR013083">
    <property type="entry name" value="Znf_RING/FYVE/PHD"/>
</dbReference>
<dbReference type="SUPFAM" id="SSF88697">
    <property type="entry name" value="PUA domain-like"/>
    <property type="match status" value="1"/>
</dbReference>
<dbReference type="AlphaFoldDB" id="A0A0F8WQ36"/>
<dbReference type="STRING" id="308745.A0A0F8WQ36"/>
<feature type="domain" description="Lon N-terminal" evidence="8">
    <location>
        <begin position="411"/>
        <end position="638"/>
    </location>
</feature>
<proteinExistence type="predicted"/>
<evidence type="ECO:0000256" key="3">
    <source>
        <dbReference type="ARBA" id="ARBA00022833"/>
    </source>
</evidence>
<dbReference type="PANTHER" id="PTHR23327">
    <property type="entry name" value="RING FINGER PROTEIN 127"/>
    <property type="match status" value="1"/>
</dbReference>
<reference evidence="9 10" key="1">
    <citation type="submission" date="2015-02" db="EMBL/GenBank/DDBJ databases">
        <title>Draft Genome Sequences of Two Closely-Related Aflatoxigenic Aspergillus Species Obtained from the Cote d'Ivoire.</title>
        <authorList>
            <person name="Moore G.G."/>
            <person name="Beltz S.B."/>
            <person name="Mack B.M."/>
        </authorList>
    </citation>
    <scope>NUCLEOTIDE SEQUENCE [LARGE SCALE GENOMIC DNA]</scope>
    <source>
        <strain evidence="9 10">SRRC1468</strain>
    </source>
</reference>
<feature type="transmembrane region" description="Helical" evidence="6">
    <location>
        <begin position="697"/>
        <end position="720"/>
    </location>
</feature>
<keyword evidence="6" id="KW-0812">Transmembrane</keyword>
<keyword evidence="3" id="KW-0862">Zinc</keyword>
<dbReference type="PROSITE" id="PS50089">
    <property type="entry name" value="ZF_RING_2"/>
    <property type="match status" value="1"/>
</dbReference>
<dbReference type="GO" id="GO:0061630">
    <property type="term" value="F:ubiquitin protein ligase activity"/>
    <property type="evidence" value="ECO:0007669"/>
    <property type="project" value="TreeGrafter"/>
</dbReference>
<keyword evidence="2 4" id="KW-0863">Zinc-finger</keyword>
<comment type="caution">
    <text evidence="9">The sequence shown here is derived from an EMBL/GenBank/DDBJ whole genome shotgun (WGS) entry which is preliminary data.</text>
</comment>
<evidence type="ECO:0000256" key="4">
    <source>
        <dbReference type="PROSITE-ProRule" id="PRU00175"/>
    </source>
</evidence>
<dbReference type="Gene3D" id="3.30.40.10">
    <property type="entry name" value="Zinc/RING finger domain, C3HC4 (zinc finger)"/>
    <property type="match status" value="2"/>
</dbReference>
<keyword evidence="6" id="KW-0472">Membrane</keyword>
<dbReference type="PROSITE" id="PS00518">
    <property type="entry name" value="ZF_RING_1"/>
    <property type="match status" value="1"/>
</dbReference>
<dbReference type="InterPro" id="IPR003111">
    <property type="entry name" value="Lon_prtase_N"/>
</dbReference>
<keyword evidence="10" id="KW-1185">Reference proteome</keyword>
<dbReference type="Pfam" id="PF02190">
    <property type="entry name" value="LON_substr_bdg"/>
    <property type="match status" value="1"/>
</dbReference>
<dbReference type="Pfam" id="PF13923">
    <property type="entry name" value="zf-C3HC4_2"/>
    <property type="match status" value="1"/>
</dbReference>
<sequence>MAAPISPIPRRPTLNQDVSHAIRTSIQIAKSTLIRSSSSGSPLAMAYHSDLQELEILDYPPTPPPTPEGFRWHPASMEDDDASPPPSPSPHGDREDDNDEDDFSHRSSSTSPMPIPPPMASTDKSRILSSPPRSPTPSVDMSPTPAHAVVRFIQCSRCSLPFRSPLRLPCGNTLCRSCLPPIRPRAGVSYPANEDRKQGFTCLWGREECGADHCLGDCGADVLLSRLVDIFDQVLGSSSRCTGGNGEDGYEITWRASSGDDAAGSDVKRASVGSLDLLGGVYGLVKHGLLDYGAVEICYKPSAYVNVGRHRRTFGELKAAVRGELDCQVCYSLILDPLTTPCGHTFCRGCVAMALNHSDLCPICRRKLNLSTVLQSERVNKRVSGLVEFLFPDEVATRRADLAPDIDADNEGRIPLFISSLAFPTMPIFLHVFEPRYRLMIQRVMESRGRKFGMVMHNSRGRYQQGLGSAPFLQYGTTLVVDRYELLPDGRSLVIATGLSRFKVLSSELVDGYYVGTIQRIEDVSISEEEAQEFMDISAVDSHSLMTNATERLIESMSTQQLFQLALDFVLKKRREGAPWLHPRVLLAYGALPTDPAVFPWWFGTILPVWDQEKYALLSTTTVRQRLKITARWIKRMENRHWFSRSRTSLISRSSGIVTSFTPFSMSVWISFGSDEAISSYDTPELPPVATQDSESYITQTLVLGLFLAIFATQMAANFVQAARSRRQARLDSTQPAQTMQEQPDIPTEPQDEAEGRPPSPARSANSDRDIG</sequence>
<dbReference type="GO" id="GO:0008270">
    <property type="term" value="F:zinc ion binding"/>
    <property type="evidence" value="ECO:0007669"/>
    <property type="project" value="UniProtKB-KW"/>
</dbReference>
<evidence type="ECO:0008006" key="11">
    <source>
        <dbReference type="Google" id="ProtNLM"/>
    </source>
</evidence>
<keyword evidence="1" id="KW-0479">Metal-binding</keyword>
<evidence type="ECO:0000313" key="10">
    <source>
        <dbReference type="Proteomes" id="UP000034291"/>
    </source>
</evidence>